<dbReference type="RefSeq" id="WP_338501697.1">
    <property type="nucleotide sequence ID" value="NZ_CP145607.1"/>
</dbReference>
<keyword evidence="2" id="KW-1185">Reference proteome</keyword>
<organism evidence="1 2">
    <name type="scientific">Sphingomonas kaistensis</name>
    <dbReference type="NCBI Taxonomy" id="298708"/>
    <lineage>
        <taxon>Bacteria</taxon>
        <taxon>Pseudomonadati</taxon>
        <taxon>Pseudomonadota</taxon>
        <taxon>Alphaproteobacteria</taxon>
        <taxon>Sphingomonadales</taxon>
        <taxon>Sphingomonadaceae</taxon>
        <taxon>Sphingomonas</taxon>
    </lineage>
</organism>
<evidence type="ECO:0000313" key="1">
    <source>
        <dbReference type="EMBL" id="WWM69546.1"/>
    </source>
</evidence>
<accession>A0ABZ2FXI7</accession>
<gene>
    <name evidence="1" type="ORF">V6R86_02265</name>
</gene>
<protein>
    <submittedName>
        <fullName evidence="1">DUF3617 family protein</fullName>
    </submittedName>
</protein>
<evidence type="ECO:0000313" key="2">
    <source>
        <dbReference type="Proteomes" id="UP001382935"/>
    </source>
</evidence>
<sequence>MRSFVLFGVFLLGACSQEAAKEAPKAAPATLPAGTYEVKATVKSLDSTDKTPLPTFAKVGDVITTQGCVGADGLPAPELLAAKGDQCTLTDPYVRSGRMNVTLDCNRSGQGNVNAILDGKYDGEGFTGTLTANSSFSGPGDYKLVEDIVARKVSDQCTAAPAAGAAPKA</sequence>
<dbReference type="Proteomes" id="UP001382935">
    <property type="component" value="Chromosome"/>
</dbReference>
<dbReference type="EMBL" id="CP145607">
    <property type="protein sequence ID" value="WWM69546.1"/>
    <property type="molecule type" value="Genomic_DNA"/>
</dbReference>
<reference evidence="1 2" key="1">
    <citation type="submission" date="2024-02" db="EMBL/GenBank/DDBJ databases">
        <title>Full genome sequence of Sphingomonas kaistensis.</title>
        <authorList>
            <person name="Poletto B.L."/>
            <person name="Silva G."/>
            <person name="Galante D."/>
            <person name="Campos K.R."/>
            <person name="Santos M.B.N."/>
            <person name="Sacchi C.T."/>
        </authorList>
    </citation>
    <scope>NUCLEOTIDE SEQUENCE [LARGE SCALE GENOMIC DNA]</scope>
    <source>
        <strain evidence="1 2">MA4R</strain>
    </source>
</reference>
<dbReference type="PROSITE" id="PS51257">
    <property type="entry name" value="PROKAR_LIPOPROTEIN"/>
    <property type="match status" value="1"/>
</dbReference>
<dbReference type="InterPro" id="IPR022061">
    <property type="entry name" value="DUF3617"/>
</dbReference>
<dbReference type="Pfam" id="PF12276">
    <property type="entry name" value="DUF3617"/>
    <property type="match status" value="1"/>
</dbReference>
<name>A0ABZ2FXI7_9SPHN</name>
<proteinExistence type="predicted"/>